<dbReference type="Gene3D" id="3.20.20.80">
    <property type="entry name" value="Glycosidases"/>
    <property type="match status" value="1"/>
</dbReference>
<dbReference type="InterPro" id="IPR017853">
    <property type="entry name" value="GH"/>
</dbReference>
<feature type="domain" description="Glycoside hydrolase family 2 immunoglobulin-like beta-sandwich" evidence="7">
    <location>
        <begin position="228"/>
        <end position="332"/>
    </location>
</feature>
<dbReference type="InterPro" id="IPR006102">
    <property type="entry name" value="Ig-like_GH2"/>
</dbReference>
<dbReference type="InterPro" id="IPR006104">
    <property type="entry name" value="Glyco_hydro_2_N"/>
</dbReference>
<evidence type="ECO:0000259" key="7">
    <source>
        <dbReference type="Pfam" id="PF00703"/>
    </source>
</evidence>
<proteinExistence type="inferred from homology"/>
<evidence type="ECO:0000313" key="10">
    <source>
        <dbReference type="EMBL" id="SHE44804.1"/>
    </source>
</evidence>
<feature type="signal peptide" evidence="6">
    <location>
        <begin position="1"/>
        <end position="27"/>
    </location>
</feature>
<dbReference type="Proteomes" id="UP000184480">
    <property type="component" value="Unassembled WGS sequence"/>
</dbReference>
<comment type="catalytic activity">
    <reaction evidence="1">
        <text>Hydrolysis of terminal non-reducing beta-D-galactose residues in beta-D-galactosides.</text>
        <dbReference type="EC" id="3.2.1.23"/>
    </reaction>
</comment>
<evidence type="ECO:0000256" key="5">
    <source>
        <dbReference type="ARBA" id="ARBA00023295"/>
    </source>
</evidence>
<organism evidence="10 11">
    <name type="scientific">Dysgonomonas macrotermitis</name>
    <dbReference type="NCBI Taxonomy" id="1346286"/>
    <lineage>
        <taxon>Bacteria</taxon>
        <taxon>Pseudomonadati</taxon>
        <taxon>Bacteroidota</taxon>
        <taxon>Bacteroidia</taxon>
        <taxon>Bacteroidales</taxon>
        <taxon>Dysgonomonadaceae</taxon>
        <taxon>Dysgonomonas</taxon>
    </lineage>
</organism>
<dbReference type="Pfam" id="PF00703">
    <property type="entry name" value="Glyco_hydro_2"/>
    <property type="match status" value="1"/>
</dbReference>
<dbReference type="InterPro" id="IPR006103">
    <property type="entry name" value="Glyco_hydro_2_cat"/>
</dbReference>
<evidence type="ECO:0000313" key="11">
    <source>
        <dbReference type="Proteomes" id="UP000184480"/>
    </source>
</evidence>
<evidence type="ECO:0000256" key="4">
    <source>
        <dbReference type="ARBA" id="ARBA00022801"/>
    </source>
</evidence>
<dbReference type="SUPFAM" id="SSF49785">
    <property type="entry name" value="Galactose-binding domain-like"/>
    <property type="match status" value="1"/>
</dbReference>
<keyword evidence="6" id="KW-0732">Signal</keyword>
<keyword evidence="4 10" id="KW-0378">Hydrolase</keyword>
<dbReference type="RefSeq" id="WP_062175436.1">
    <property type="nucleotide sequence ID" value="NZ_BBXL01000001.1"/>
</dbReference>
<dbReference type="GO" id="GO:0004565">
    <property type="term" value="F:beta-galactosidase activity"/>
    <property type="evidence" value="ECO:0007669"/>
    <property type="project" value="UniProtKB-EC"/>
</dbReference>
<dbReference type="InterPro" id="IPR013783">
    <property type="entry name" value="Ig-like_fold"/>
</dbReference>
<gene>
    <name evidence="10" type="ORF">SAMN05444362_101347</name>
</gene>
<evidence type="ECO:0000256" key="2">
    <source>
        <dbReference type="ARBA" id="ARBA00007401"/>
    </source>
</evidence>
<dbReference type="GO" id="GO:0005990">
    <property type="term" value="P:lactose catabolic process"/>
    <property type="evidence" value="ECO:0007669"/>
    <property type="project" value="TreeGrafter"/>
</dbReference>
<dbReference type="GO" id="GO:0009341">
    <property type="term" value="C:beta-galactosidase complex"/>
    <property type="evidence" value="ECO:0007669"/>
    <property type="project" value="TreeGrafter"/>
</dbReference>
<name>A0A1M4TKB3_9BACT</name>
<dbReference type="InterPro" id="IPR036156">
    <property type="entry name" value="Beta-gal/glucu_dom_sf"/>
</dbReference>
<dbReference type="InterPro" id="IPR050347">
    <property type="entry name" value="Bact_Beta-galactosidase"/>
</dbReference>
<dbReference type="STRING" id="1346286.SAMN05444362_101347"/>
<dbReference type="SUPFAM" id="SSF51445">
    <property type="entry name" value="(Trans)glycosidases"/>
    <property type="match status" value="1"/>
</dbReference>
<feature type="domain" description="Glycoside hydrolase family 2 catalytic" evidence="8">
    <location>
        <begin position="335"/>
        <end position="488"/>
    </location>
</feature>
<dbReference type="PANTHER" id="PTHR46323:SF2">
    <property type="entry name" value="BETA-GALACTOSIDASE"/>
    <property type="match status" value="1"/>
</dbReference>
<evidence type="ECO:0000256" key="1">
    <source>
        <dbReference type="ARBA" id="ARBA00001412"/>
    </source>
</evidence>
<dbReference type="Pfam" id="PF02836">
    <property type="entry name" value="Glyco_hydro_2_C"/>
    <property type="match status" value="1"/>
</dbReference>
<dbReference type="AlphaFoldDB" id="A0A1M4TKB3"/>
<evidence type="ECO:0000256" key="3">
    <source>
        <dbReference type="ARBA" id="ARBA00012756"/>
    </source>
</evidence>
<dbReference type="SUPFAM" id="SSF49303">
    <property type="entry name" value="beta-Galactosidase/glucuronidase domain"/>
    <property type="match status" value="1"/>
</dbReference>
<keyword evidence="5" id="KW-0326">Glycosidase</keyword>
<feature type="chain" id="PRO_5009907549" description="beta-galactosidase" evidence="6">
    <location>
        <begin position="28"/>
        <end position="962"/>
    </location>
</feature>
<feature type="domain" description="Glycosyl hydrolases family 2 sugar binding" evidence="9">
    <location>
        <begin position="114"/>
        <end position="226"/>
    </location>
</feature>
<dbReference type="Gene3D" id="2.60.120.260">
    <property type="entry name" value="Galactose-binding domain-like"/>
    <property type="match status" value="1"/>
</dbReference>
<accession>A0A1M4TKB3</accession>
<protein>
    <recommendedName>
        <fullName evidence="3">beta-galactosidase</fullName>
        <ecNumber evidence="3">3.2.1.23</ecNumber>
    </recommendedName>
</protein>
<keyword evidence="11" id="KW-1185">Reference proteome</keyword>
<dbReference type="Gene3D" id="2.60.40.10">
    <property type="entry name" value="Immunoglobulins"/>
    <property type="match status" value="1"/>
</dbReference>
<comment type="similarity">
    <text evidence="2">Belongs to the glycosyl hydrolase 2 family.</text>
</comment>
<dbReference type="OrthoDB" id="9801077at2"/>
<evidence type="ECO:0000256" key="6">
    <source>
        <dbReference type="SAM" id="SignalP"/>
    </source>
</evidence>
<dbReference type="EC" id="3.2.1.23" evidence="3"/>
<dbReference type="InterPro" id="IPR008979">
    <property type="entry name" value="Galactose-bd-like_sf"/>
</dbReference>
<sequence length="962" mass="110246">MNFLPLRLFKVCLLSILCLTGGLVVNAQNKKIDLKGIWRFEIDRNDTGVKDRWFAKTLPDRISLPGSMTENYKGDDITLNTQWTASIYDSSFFYNPRLEKFRKQENLKLPFWLTPVKYYVGAAWYQTDVEVPASWSGERIELFLERPHTETRLWINDKEVGMQNSLSVPHVFEISRFLKKGKNTITLCIDNRTKDIDVGKDSHSITDQTQGNWNGIVGRMELQSTPTTYIEDVQVYTDVQNKKATVKLRIVGKTPGSVTLAAESFNGETKHVVSPVTTEFKITGDTTSFEMGLPMGNDMLTWSEFHPNLYKLKVTLNTGKKTDEKEVQFGMREFSIKGKYFYVNGQTVVLRGTVENCVFPLTGYAPMDVESWERVFRICKDFGLNHMRFHSFCPPEAAFKAADLVGFYLQPEGPSWPNHGSSLGDGRPVDNYLWEESKRIVKEYGNYPSFCMFAIGNEPRGRWVAWVSKFVDYWKEADPRRVYTGASVGNSWAWQPKSEFHVKAGARGLAWDKLPESNSDYRARIDTVKQPYVSHETGQWCVFPDFTEIKKYTGVMRARNFELFREDLKDRNMSYQAADFLQASGKLQALCYKHEIEKTLRTPDYAGFQLLSLNDYSGQGTALVGVLNAFWEEKGYINAWEFRRFCAPTVLLSRMDKFVFTNNETMIAHIEVANFGENELKGQATDWKITDTYGKVLAKGQLSAKDILIGNCQQLGTINLPLQAFDKAQKLNLEVSFACTDISNNWDFWVYPAALPQVETTGVHITDKIDDETKAVLEKGGKVLLLTAGKVEQGKDVVQYMTPAFWNTSWFKMRPPHTVGTLVNNYHPILEDFPTDTYTDIQWWELIQKAQVMELNSFPAMFQPIVQPIDTWFINRKLGMLFEAKIGNGSIVVCSADLRSNLENRPVARQLYYSIVKYMNSHKFMPEWSLNISLLEDLYKKEGERLNIETTDAPDELKNVIL</sequence>
<dbReference type="EMBL" id="FQUC01000001">
    <property type="protein sequence ID" value="SHE44804.1"/>
    <property type="molecule type" value="Genomic_DNA"/>
</dbReference>
<dbReference type="Pfam" id="PF02837">
    <property type="entry name" value="Glyco_hydro_2_N"/>
    <property type="match status" value="1"/>
</dbReference>
<reference evidence="11" key="1">
    <citation type="submission" date="2016-11" db="EMBL/GenBank/DDBJ databases">
        <authorList>
            <person name="Varghese N."/>
            <person name="Submissions S."/>
        </authorList>
    </citation>
    <scope>NUCLEOTIDE SEQUENCE [LARGE SCALE GENOMIC DNA]</scope>
    <source>
        <strain evidence="11">DSM 27370</strain>
    </source>
</reference>
<evidence type="ECO:0000259" key="9">
    <source>
        <dbReference type="Pfam" id="PF02837"/>
    </source>
</evidence>
<evidence type="ECO:0000259" key="8">
    <source>
        <dbReference type="Pfam" id="PF02836"/>
    </source>
</evidence>
<dbReference type="PANTHER" id="PTHR46323">
    <property type="entry name" value="BETA-GALACTOSIDASE"/>
    <property type="match status" value="1"/>
</dbReference>